<dbReference type="AlphaFoldDB" id="A0A2K8SZ13"/>
<protein>
    <submittedName>
        <fullName evidence="1">Uncharacterized protein</fullName>
    </submittedName>
</protein>
<accession>A0A2K8SZ13</accession>
<evidence type="ECO:0000313" key="2">
    <source>
        <dbReference type="Proteomes" id="UP000232003"/>
    </source>
</evidence>
<name>A0A2K8SZ13_9NOSO</name>
<proteinExistence type="predicted"/>
<reference evidence="1 2" key="1">
    <citation type="submission" date="2017-11" db="EMBL/GenBank/DDBJ databases">
        <title>Complete genome of a free-living desiccation-tolerant cyanobacterium and its photosynthetic adaptation to extreme terrestrial habitat.</title>
        <authorList>
            <person name="Shang J."/>
        </authorList>
    </citation>
    <scope>NUCLEOTIDE SEQUENCE [LARGE SCALE GENOMIC DNA]</scope>
    <source>
        <strain evidence="1 2">CCNUN1</strain>
    </source>
</reference>
<keyword evidence="2" id="KW-1185">Reference proteome</keyword>
<sequence>MNCGVLKLNLDKLRKIAIKPEKSIFLAENMLNIDPKLLITNAEI</sequence>
<dbReference type="EMBL" id="CP024785">
    <property type="protein sequence ID" value="AUB40620.1"/>
    <property type="molecule type" value="Genomic_DNA"/>
</dbReference>
<organism evidence="1 2">
    <name type="scientific">Nostoc flagelliforme CCNUN1</name>
    <dbReference type="NCBI Taxonomy" id="2038116"/>
    <lineage>
        <taxon>Bacteria</taxon>
        <taxon>Bacillati</taxon>
        <taxon>Cyanobacteriota</taxon>
        <taxon>Cyanophyceae</taxon>
        <taxon>Nostocales</taxon>
        <taxon>Nostocaceae</taxon>
        <taxon>Nostoc</taxon>
    </lineage>
</organism>
<dbReference type="Proteomes" id="UP000232003">
    <property type="component" value="Chromosome"/>
</dbReference>
<evidence type="ECO:0000313" key="1">
    <source>
        <dbReference type="EMBL" id="AUB40620.1"/>
    </source>
</evidence>
<dbReference type="KEGG" id="nfl:COO91_06639"/>
<gene>
    <name evidence="1" type="ORF">COO91_06639</name>
</gene>